<dbReference type="RefSeq" id="XP_009158675.1">
    <property type="nucleotide sequence ID" value="XM_009160427.1"/>
</dbReference>
<evidence type="ECO:0000313" key="1">
    <source>
        <dbReference type="EMBL" id="EHY58214.1"/>
    </source>
</evidence>
<name>H6C3J9_EXODN</name>
<dbReference type="AlphaFoldDB" id="H6C3J9"/>
<dbReference type="VEuPathDB" id="FungiDB:HMPREF1120_06226"/>
<dbReference type="Proteomes" id="UP000007304">
    <property type="component" value="Unassembled WGS sequence"/>
</dbReference>
<organism evidence="1 2">
    <name type="scientific">Exophiala dermatitidis (strain ATCC 34100 / CBS 525.76 / NIH/UT8656)</name>
    <name type="common">Black yeast</name>
    <name type="synonym">Wangiella dermatitidis</name>
    <dbReference type="NCBI Taxonomy" id="858893"/>
    <lineage>
        <taxon>Eukaryota</taxon>
        <taxon>Fungi</taxon>
        <taxon>Dikarya</taxon>
        <taxon>Ascomycota</taxon>
        <taxon>Pezizomycotina</taxon>
        <taxon>Eurotiomycetes</taxon>
        <taxon>Chaetothyriomycetidae</taxon>
        <taxon>Chaetothyriales</taxon>
        <taxon>Herpotrichiellaceae</taxon>
        <taxon>Exophiala</taxon>
    </lineage>
</organism>
<dbReference type="HOGENOM" id="CLU_1224787_0_0_1"/>
<dbReference type="InParanoid" id="H6C3J9"/>
<evidence type="ECO:0000313" key="2">
    <source>
        <dbReference type="Proteomes" id="UP000007304"/>
    </source>
</evidence>
<reference evidence="1" key="1">
    <citation type="submission" date="2011-07" db="EMBL/GenBank/DDBJ databases">
        <title>The Genome Sequence of Exophiala (Wangiella) dermatitidis NIH/UT8656.</title>
        <authorList>
            <consortium name="The Broad Institute Genome Sequencing Platform"/>
            <person name="Cuomo C."/>
            <person name="Wang Z."/>
            <person name="Hunicke-Smith S."/>
            <person name="Szanislo P.J."/>
            <person name="Earl A."/>
            <person name="Young S.K."/>
            <person name="Zeng Q."/>
            <person name="Gargeya S."/>
            <person name="Fitzgerald M."/>
            <person name="Haas B."/>
            <person name="Abouelleil A."/>
            <person name="Alvarado L."/>
            <person name="Arachchi H.M."/>
            <person name="Berlin A."/>
            <person name="Brown A."/>
            <person name="Chapman S.B."/>
            <person name="Chen Z."/>
            <person name="Dunbar C."/>
            <person name="Freedman E."/>
            <person name="Gearin G."/>
            <person name="Gellesch M."/>
            <person name="Goldberg J."/>
            <person name="Griggs A."/>
            <person name="Gujja S."/>
            <person name="Heiman D."/>
            <person name="Howarth C."/>
            <person name="Larson L."/>
            <person name="Lui A."/>
            <person name="MacDonald P.J.P."/>
            <person name="Montmayeur A."/>
            <person name="Murphy C."/>
            <person name="Neiman D."/>
            <person name="Pearson M."/>
            <person name="Priest M."/>
            <person name="Roberts A."/>
            <person name="Saif S."/>
            <person name="Shea T."/>
            <person name="Shenoy N."/>
            <person name="Sisk P."/>
            <person name="Stolte C."/>
            <person name="Sykes S."/>
            <person name="Wortman J."/>
            <person name="Nusbaum C."/>
            <person name="Birren B."/>
        </authorList>
    </citation>
    <scope>NUCLEOTIDE SEQUENCE</scope>
    <source>
        <strain evidence="1">NIH/UT8656</strain>
    </source>
</reference>
<sequence>MQVSSGLAAFMSVVLSRWASPSGGDFTFSSSLSGIDVDSTNEIAATTSSTGILVGPASSDSCGTSCTDGSGSRPDCSVPFPGFSNTGCVVLEDSSLDNGGVEPAIGPRSITIPASDRYVGSVAIFAGISGPGSPRSDCSKSLGVLEEEGRISCSSSAGNSVGGVAIDMTAGWEVKAGFRRDDRRVAGDEPTIEPWAEPRMAGGELRFDCTMVLLSGVIIPIKRAPS</sequence>
<gene>
    <name evidence="1" type="ORF">HMPREF1120_06226</name>
</gene>
<dbReference type="EMBL" id="JH226134">
    <property type="protein sequence ID" value="EHY58214.1"/>
    <property type="molecule type" value="Genomic_DNA"/>
</dbReference>
<keyword evidence="2" id="KW-1185">Reference proteome</keyword>
<dbReference type="GeneID" id="20310865"/>
<accession>H6C3J9</accession>
<proteinExistence type="predicted"/>
<protein>
    <submittedName>
        <fullName evidence="1">Uncharacterized protein</fullName>
    </submittedName>
</protein>